<gene>
    <name evidence="1" type="ORF">S03H2_24222</name>
</gene>
<proteinExistence type="predicted"/>
<name>X1FV11_9ZZZZ</name>
<accession>X1FV11</accession>
<dbReference type="AlphaFoldDB" id="X1FV11"/>
<dbReference type="EMBL" id="BARU01013397">
    <property type="protein sequence ID" value="GAH36385.1"/>
    <property type="molecule type" value="Genomic_DNA"/>
</dbReference>
<reference evidence="1" key="1">
    <citation type="journal article" date="2014" name="Front. Microbiol.">
        <title>High frequency of phylogenetically diverse reductive dehalogenase-homologous genes in deep subseafloor sedimentary metagenomes.</title>
        <authorList>
            <person name="Kawai M."/>
            <person name="Futagami T."/>
            <person name="Toyoda A."/>
            <person name="Takaki Y."/>
            <person name="Nishi S."/>
            <person name="Hori S."/>
            <person name="Arai W."/>
            <person name="Tsubouchi T."/>
            <person name="Morono Y."/>
            <person name="Uchiyama I."/>
            <person name="Ito T."/>
            <person name="Fujiyama A."/>
            <person name="Inagaki F."/>
            <person name="Takami H."/>
        </authorList>
    </citation>
    <scope>NUCLEOTIDE SEQUENCE</scope>
    <source>
        <strain evidence="1">Expedition CK06-06</strain>
    </source>
</reference>
<organism evidence="1">
    <name type="scientific">marine sediment metagenome</name>
    <dbReference type="NCBI Taxonomy" id="412755"/>
    <lineage>
        <taxon>unclassified sequences</taxon>
        <taxon>metagenomes</taxon>
        <taxon>ecological metagenomes</taxon>
    </lineage>
</organism>
<comment type="caution">
    <text evidence="1">The sequence shown here is derived from an EMBL/GenBank/DDBJ whole genome shotgun (WGS) entry which is preliminary data.</text>
</comment>
<feature type="non-terminal residue" evidence="1">
    <location>
        <position position="1"/>
    </location>
</feature>
<sequence>ATTANDGDSVEYVGQLMLKETDKVYADFRSCGLTDHLYVALNGYKIRR</sequence>
<protein>
    <submittedName>
        <fullName evidence="1">Uncharacterized protein</fullName>
    </submittedName>
</protein>
<evidence type="ECO:0000313" key="1">
    <source>
        <dbReference type="EMBL" id="GAH36385.1"/>
    </source>
</evidence>